<dbReference type="CDD" id="cd00143">
    <property type="entry name" value="PP2Cc"/>
    <property type="match status" value="1"/>
</dbReference>
<dbReference type="InterPro" id="IPR015655">
    <property type="entry name" value="PP2C"/>
</dbReference>
<reference evidence="3" key="1">
    <citation type="journal article" date="2010" name="Science">
        <title>Plasticity of animal genome architecture unmasked by rapid evolution of a pelagic tunicate.</title>
        <authorList>
            <person name="Denoeud F."/>
            <person name="Henriet S."/>
            <person name="Mungpakdee S."/>
            <person name="Aury J.M."/>
            <person name="Da Silva C."/>
            <person name="Brinkmann H."/>
            <person name="Mikhaleva J."/>
            <person name="Olsen L.C."/>
            <person name="Jubin C."/>
            <person name="Canestro C."/>
            <person name="Bouquet J.M."/>
            <person name="Danks G."/>
            <person name="Poulain J."/>
            <person name="Campsteijn C."/>
            <person name="Adamski M."/>
            <person name="Cross I."/>
            <person name="Yadetie F."/>
            <person name="Muffato M."/>
            <person name="Louis A."/>
            <person name="Butcher S."/>
            <person name="Tsagkogeorga G."/>
            <person name="Konrad A."/>
            <person name="Singh S."/>
            <person name="Jensen M.F."/>
            <person name="Cong E.H."/>
            <person name="Eikeseth-Otteraa H."/>
            <person name="Noel B."/>
            <person name="Anthouard V."/>
            <person name="Porcel B.M."/>
            <person name="Kachouri-Lafond R."/>
            <person name="Nishino A."/>
            <person name="Ugolini M."/>
            <person name="Chourrout P."/>
            <person name="Nishida H."/>
            <person name="Aasland R."/>
            <person name="Huzurbazar S."/>
            <person name="Westhof E."/>
            <person name="Delsuc F."/>
            <person name="Lehrach H."/>
            <person name="Reinhardt R."/>
            <person name="Weissenbach J."/>
            <person name="Roy S.W."/>
            <person name="Artiguenave F."/>
            <person name="Postlethwait J.H."/>
            <person name="Manak J.R."/>
            <person name="Thompson E.M."/>
            <person name="Jaillon O."/>
            <person name="Du Pasquier L."/>
            <person name="Boudinot P."/>
            <person name="Liberles D.A."/>
            <person name="Volff J.N."/>
            <person name="Philippe H."/>
            <person name="Lenhard B."/>
            <person name="Roest Crollius H."/>
            <person name="Wincker P."/>
            <person name="Chourrout D."/>
        </authorList>
    </citation>
    <scope>NUCLEOTIDE SEQUENCE [LARGE SCALE GENOMIC DNA]</scope>
</reference>
<organism evidence="3">
    <name type="scientific">Oikopleura dioica</name>
    <name type="common">Tunicate</name>
    <dbReference type="NCBI Taxonomy" id="34765"/>
    <lineage>
        <taxon>Eukaryota</taxon>
        <taxon>Metazoa</taxon>
        <taxon>Chordata</taxon>
        <taxon>Tunicata</taxon>
        <taxon>Appendicularia</taxon>
        <taxon>Copelata</taxon>
        <taxon>Oikopleuridae</taxon>
        <taxon>Oikopleura</taxon>
    </lineage>
</organism>
<accession>E4YP77</accession>
<proteinExistence type="predicted"/>
<evidence type="ECO:0000313" key="3">
    <source>
        <dbReference type="EMBL" id="CBY37275.1"/>
    </source>
</evidence>
<dbReference type="PANTHER" id="PTHR47992">
    <property type="entry name" value="PROTEIN PHOSPHATASE"/>
    <property type="match status" value="1"/>
</dbReference>
<protein>
    <recommendedName>
        <fullName evidence="2">PPM-type phosphatase domain-containing protein</fullName>
    </recommendedName>
</protein>
<gene>
    <name evidence="3" type="ORF">GSOID_T00030366001</name>
</gene>
<sequence>MEIQMKNNVKLHVSIAEDWGARPYMQDATAIHFEKLKNSEECAAFAIYDGHGGDSASFFARDNMMKFIKKEEGFMSSNTEIVKKALKKAFLACHGAMATKLAQWPRDDKGNLSTAGTTAALVIIRGKQIFIVHCGDSAVWMGIESDEVTPWGDQPWKGRKLTEEHKPTAPKEMQRINAAGGKIRIGKQNCHRVVWTRPKRNAIDPEETEDIPFLNIARSLGNFWSWKESSKCYLVSPEPDVSVMNIDDFRYDARCLIIASDGVTNLMKPDEAAVIVHEFQDNREHGTHTGTLPAQLIVNQAIAIGKIPRRTQGVADNASAIVIIPMFDEDDTDEDDEIEEIFEDDEKPPEIQKVTTEAYIRSVERAKRKRAIKTTIDNKENHDSPAPAKKPKAGEPEEKESRIIERRHSERLAEREESSTRSRTRTF</sequence>
<dbReference type="AlphaFoldDB" id="E4YP77"/>
<dbReference type="EMBL" id="FN654934">
    <property type="protein sequence ID" value="CBY37275.1"/>
    <property type="molecule type" value="Genomic_DNA"/>
</dbReference>
<dbReference type="PROSITE" id="PS51746">
    <property type="entry name" value="PPM_2"/>
    <property type="match status" value="1"/>
</dbReference>
<dbReference type="Proteomes" id="UP000011014">
    <property type="component" value="Unassembled WGS sequence"/>
</dbReference>
<dbReference type="Pfam" id="PF00481">
    <property type="entry name" value="PP2C"/>
    <property type="match status" value="1"/>
</dbReference>
<feature type="compositionally biased region" description="Basic and acidic residues" evidence="1">
    <location>
        <begin position="392"/>
        <end position="420"/>
    </location>
</feature>
<dbReference type="InterPro" id="IPR036457">
    <property type="entry name" value="PPM-type-like_dom_sf"/>
</dbReference>
<dbReference type="SUPFAM" id="SSF81606">
    <property type="entry name" value="PP2C-like"/>
    <property type="match status" value="1"/>
</dbReference>
<feature type="region of interest" description="Disordered" evidence="1">
    <location>
        <begin position="365"/>
        <end position="427"/>
    </location>
</feature>
<evidence type="ECO:0000259" key="2">
    <source>
        <dbReference type="PROSITE" id="PS51746"/>
    </source>
</evidence>
<feature type="domain" description="PPM-type phosphatase" evidence="2">
    <location>
        <begin position="12"/>
        <end position="325"/>
    </location>
</feature>
<dbReference type="GO" id="GO:0004722">
    <property type="term" value="F:protein serine/threonine phosphatase activity"/>
    <property type="evidence" value="ECO:0007669"/>
    <property type="project" value="InterPro"/>
</dbReference>
<dbReference type="SMART" id="SM00332">
    <property type="entry name" value="PP2Cc"/>
    <property type="match status" value="1"/>
</dbReference>
<name>E4YP77_OIKDI</name>
<dbReference type="InterPro" id="IPR001932">
    <property type="entry name" value="PPM-type_phosphatase-like_dom"/>
</dbReference>
<dbReference type="Gene3D" id="3.60.40.10">
    <property type="entry name" value="PPM-type phosphatase domain"/>
    <property type="match status" value="1"/>
</dbReference>
<evidence type="ECO:0000256" key="1">
    <source>
        <dbReference type="SAM" id="MobiDB-lite"/>
    </source>
</evidence>